<dbReference type="NCBIfam" id="TIGR00121">
    <property type="entry name" value="birA_ligase"/>
    <property type="match status" value="1"/>
</dbReference>
<feature type="domain" description="BPL/LPL catalytic" evidence="2">
    <location>
        <begin position="17"/>
        <end position="184"/>
    </location>
</feature>
<dbReference type="InterPro" id="IPR045864">
    <property type="entry name" value="aa-tRNA-synth_II/BPL/LPL"/>
</dbReference>
<dbReference type="InterPro" id="IPR004143">
    <property type="entry name" value="BPL_LPL_catalytic"/>
</dbReference>
<gene>
    <name evidence="3" type="primary">birA</name>
    <name evidence="3" type="ORF">Rhal01_01782</name>
</gene>
<dbReference type="Proteomes" id="UP001424741">
    <property type="component" value="Unassembled WGS sequence"/>
</dbReference>
<evidence type="ECO:0000256" key="1">
    <source>
        <dbReference type="ARBA" id="ARBA00022598"/>
    </source>
</evidence>
<evidence type="ECO:0000259" key="2">
    <source>
        <dbReference type="PROSITE" id="PS51733"/>
    </source>
</evidence>
<dbReference type="Gene3D" id="2.30.30.100">
    <property type="match status" value="1"/>
</dbReference>
<name>A0ABP9UYT2_9BACT</name>
<dbReference type="PANTHER" id="PTHR12835">
    <property type="entry name" value="BIOTIN PROTEIN LIGASE"/>
    <property type="match status" value="1"/>
</dbReference>
<keyword evidence="1 3" id="KW-0436">Ligase</keyword>
<organism evidence="3 4">
    <name type="scientific">Rubritalea halochordaticola</name>
    <dbReference type="NCBI Taxonomy" id="714537"/>
    <lineage>
        <taxon>Bacteria</taxon>
        <taxon>Pseudomonadati</taxon>
        <taxon>Verrucomicrobiota</taxon>
        <taxon>Verrucomicrobiia</taxon>
        <taxon>Verrucomicrobiales</taxon>
        <taxon>Rubritaleaceae</taxon>
        <taxon>Rubritalea</taxon>
    </lineage>
</organism>
<dbReference type="SUPFAM" id="SSF55681">
    <property type="entry name" value="Class II aaRS and biotin synthetases"/>
    <property type="match status" value="1"/>
</dbReference>
<dbReference type="EMBL" id="BAABRL010000005">
    <property type="protein sequence ID" value="GAA5495603.1"/>
    <property type="molecule type" value="Genomic_DNA"/>
</dbReference>
<protein>
    <submittedName>
        <fullName evidence="3">Bifunctional ligase/repressor BirA</fullName>
    </submittedName>
</protein>
<keyword evidence="4" id="KW-1185">Reference proteome</keyword>
<evidence type="ECO:0000313" key="4">
    <source>
        <dbReference type="Proteomes" id="UP001424741"/>
    </source>
</evidence>
<reference evidence="3 4" key="1">
    <citation type="submission" date="2024-02" db="EMBL/GenBank/DDBJ databases">
        <title>Rubritalea halochordaticola NBRC 107102.</title>
        <authorList>
            <person name="Ichikawa N."/>
            <person name="Katano-Makiyama Y."/>
            <person name="Hidaka K."/>
        </authorList>
    </citation>
    <scope>NUCLEOTIDE SEQUENCE [LARGE SCALE GENOMIC DNA]</scope>
    <source>
        <strain evidence="3 4">NBRC 107102</strain>
    </source>
</reference>
<dbReference type="RefSeq" id="WP_346188375.1">
    <property type="nucleotide sequence ID" value="NZ_BAABRL010000005.1"/>
</dbReference>
<dbReference type="PROSITE" id="PS51733">
    <property type="entry name" value="BPL_LPL_CATALYTIC"/>
    <property type="match status" value="1"/>
</dbReference>
<dbReference type="GO" id="GO:0016874">
    <property type="term" value="F:ligase activity"/>
    <property type="evidence" value="ECO:0007669"/>
    <property type="project" value="UniProtKB-KW"/>
</dbReference>
<sequence>MFDRELFYTKIPALNGLLEYAEVMESTSDRALELGQAGAPSGTLVLSERQTKGRGRRGNRWACPEGEGLLFSLVLDPDVGKELWSRFALVAGLAVAEVIEGFGLEAGIKWPNDVWIGKKKCAGILVEGAADRLVIGIGLNVSVQSFPAELEATSLLLEGVPKPSREEILAGVVQGIFRWGSLAGAGYEKVIAEVQKRLVFRNQLVRMLWKGEPCEGVVRGLNDEGHLLVEMNGVVQAVVQADEIRSVQH</sequence>
<accession>A0ABP9UYT2</accession>
<dbReference type="InterPro" id="IPR004408">
    <property type="entry name" value="Biotin_CoA_COase_ligase"/>
</dbReference>
<dbReference type="PANTHER" id="PTHR12835:SF5">
    <property type="entry name" value="BIOTIN--PROTEIN LIGASE"/>
    <property type="match status" value="1"/>
</dbReference>
<comment type="caution">
    <text evidence="3">The sequence shown here is derived from an EMBL/GenBank/DDBJ whole genome shotgun (WGS) entry which is preliminary data.</text>
</comment>
<proteinExistence type="predicted"/>
<dbReference type="Gene3D" id="3.30.930.10">
    <property type="entry name" value="Bira Bifunctional Protein, Domain 2"/>
    <property type="match status" value="1"/>
</dbReference>
<dbReference type="CDD" id="cd16442">
    <property type="entry name" value="BPL"/>
    <property type="match status" value="1"/>
</dbReference>
<dbReference type="Pfam" id="PF03099">
    <property type="entry name" value="BPL_LplA_LipB"/>
    <property type="match status" value="1"/>
</dbReference>
<evidence type="ECO:0000313" key="3">
    <source>
        <dbReference type="EMBL" id="GAA5495603.1"/>
    </source>
</evidence>